<organism evidence="2 3">
    <name type="scientific">Synaphobranchus kaupii</name>
    <name type="common">Kaup's arrowtooth eel</name>
    <dbReference type="NCBI Taxonomy" id="118154"/>
    <lineage>
        <taxon>Eukaryota</taxon>
        <taxon>Metazoa</taxon>
        <taxon>Chordata</taxon>
        <taxon>Craniata</taxon>
        <taxon>Vertebrata</taxon>
        <taxon>Euteleostomi</taxon>
        <taxon>Actinopterygii</taxon>
        <taxon>Neopterygii</taxon>
        <taxon>Teleostei</taxon>
        <taxon>Anguilliformes</taxon>
        <taxon>Synaphobranchidae</taxon>
        <taxon>Synaphobranchus</taxon>
    </lineage>
</organism>
<dbReference type="AlphaFoldDB" id="A0A9Q1E8Q0"/>
<accession>A0A9Q1E8Q0</accession>
<keyword evidence="3" id="KW-1185">Reference proteome</keyword>
<dbReference type="EMBL" id="JAINUF010000021">
    <property type="protein sequence ID" value="KAJ8334285.1"/>
    <property type="molecule type" value="Genomic_DNA"/>
</dbReference>
<comment type="caution">
    <text evidence="2">The sequence shown here is derived from an EMBL/GenBank/DDBJ whole genome shotgun (WGS) entry which is preliminary data.</text>
</comment>
<protein>
    <submittedName>
        <fullName evidence="2">Uncharacterized protein</fullName>
    </submittedName>
</protein>
<feature type="compositionally biased region" description="Basic and acidic residues" evidence="1">
    <location>
        <begin position="58"/>
        <end position="73"/>
    </location>
</feature>
<gene>
    <name evidence="2" type="ORF">SKAU_G00399240</name>
</gene>
<evidence type="ECO:0000313" key="3">
    <source>
        <dbReference type="Proteomes" id="UP001152622"/>
    </source>
</evidence>
<dbReference type="Proteomes" id="UP001152622">
    <property type="component" value="Chromosome 21"/>
</dbReference>
<feature type="region of interest" description="Disordered" evidence="1">
    <location>
        <begin position="46"/>
        <end position="73"/>
    </location>
</feature>
<reference evidence="2" key="1">
    <citation type="journal article" date="2023" name="Science">
        <title>Genome structures resolve the early diversification of teleost fishes.</title>
        <authorList>
            <person name="Parey E."/>
            <person name="Louis A."/>
            <person name="Montfort J."/>
            <person name="Bouchez O."/>
            <person name="Roques C."/>
            <person name="Iampietro C."/>
            <person name="Lluch J."/>
            <person name="Castinel A."/>
            <person name="Donnadieu C."/>
            <person name="Desvignes T."/>
            <person name="Floi Bucao C."/>
            <person name="Jouanno E."/>
            <person name="Wen M."/>
            <person name="Mejri S."/>
            <person name="Dirks R."/>
            <person name="Jansen H."/>
            <person name="Henkel C."/>
            <person name="Chen W.J."/>
            <person name="Zahm M."/>
            <person name="Cabau C."/>
            <person name="Klopp C."/>
            <person name="Thompson A.W."/>
            <person name="Robinson-Rechavi M."/>
            <person name="Braasch I."/>
            <person name="Lecointre G."/>
            <person name="Bobe J."/>
            <person name="Postlethwait J.H."/>
            <person name="Berthelot C."/>
            <person name="Roest Crollius H."/>
            <person name="Guiguen Y."/>
        </authorList>
    </citation>
    <scope>NUCLEOTIDE SEQUENCE</scope>
    <source>
        <strain evidence="2">WJC10195</strain>
    </source>
</reference>
<evidence type="ECO:0000313" key="2">
    <source>
        <dbReference type="EMBL" id="KAJ8334285.1"/>
    </source>
</evidence>
<sequence>MTCHTTLRRGSLAQKQITEEKDRKETGLCDSGECFSVSLCYSTEMLSASPPPSASPPADRRARSCRLGDGEDSRAPCVLIHSWGS</sequence>
<feature type="region of interest" description="Disordered" evidence="1">
    <location>
        <begin position="1"/>
        <end position="22"/>
    </location>
</feature>
<name>A0A9Q1E8Q0_SYNKA</name>
<proteinExistence type="predicted"/>
<evidence type="ECO:0000256" key="1">
    <source>
        <dbReference type="SAM" id="MobiDB-lite"/>
    </source>
</evidence>